<name>A0A432V1D9_9HYPH</name>
<feature type="transmembrane region" description="Helical" evidence="13">
    <location>
        <begin position="262"/>
        <end position="285"/>
    </location>
</feature>
<evidence type="ECO:0000256" key="2">
    <source>
        <dbReference type="ARBA" id="ARBA00009765"/>
    </source>
</evidence>
<comment type="subcellular location">
    <subcellularLocation>
        <location evidence="1">Cell inner membrane</location>
        <topology evidence="1">Multi-pass membrane protein</topology>
    </subcellularLocation>
    <subcellularLocation>
        <location evidence="13">Membrane</location>
        <topology evidence="13">Multi-pass membrane protein</topology>
    </subcellularLocation>
</comment>
<evidence type="ECO:0000313" key="14">
    <source>
        <dbReference type="EMBL" id="RUM95915.1"/>
    </source>
</evidence>
<comment type="caution">
    <text evidence="14">The sequence shown here is derived from an EMBL/GenBank/DDBJ whole genome shotgun (WGS) entry which is preliminary data.</text>
</comment>
<dbReference type="FunFam" id="1.20.58.340:FF:000001">
    <property type="entry name" value="Magnesium transport protein CorA"/>
    <property type="match status" value="1"/>
</dbReference>
<dbReference type="EMBL" id="RKST01000027">
    <property type="protein sequence ID" value="RUM95915.1"/>
    <property type="molecule type" value="Genomic_DNA"/>
</dbReference>
<evidence type="ECO:0000256" key="3">
    <source>
        <dbReference type="ARBA" id="ARBA00019439"/>
    </source>
</evidence>
<evidence type="ECO:0000256" key="10">
    <source>
        <dbReference type="ARBA" id="ARBA00023065"/>
    </source>
</evidence>
<dbReference type="SUPFAM" id="SSF144083">
    <property type="entry name" value="Magnesium transport protein CorA, transmembrane region"/>
    <property type="match status" value="1"/>
</dbReference>
<evidence type="ECO:0000256" key="4">
    <source>
        <dbReference type="ARBA" id="ARBA00022448"/>
    </source>
</evidence>
<evidence type="ECO:0000256" key="1">
    <source>
        <dbReference type="ARBA" id="ARBA00004429"/>
    </source>
</evidence>
<evidence type="ECO:0000313" key="15">
    <source>
        <dbReference type="Proteomes" id="UP000281647"/>
    </source>
</evidence>
<evidence type="ECO:0000256" key="9">
    <source>
        <dbReference type="ARBA" id="ARBA00022989"/>
    </source>
</evidence>
<dbReference type="GO" id="GO:0015087">
    <property type="term" value="F:cobalt ion transmembrane transporter activity"/>
    <property type="evidence" value="ECO:0007669"/>
    <property type="project" value="UniProtKB-UniRule"/>
</dbReference>
<dbReference type="InterPro" id="IPR045861">
    <property type="entry name" value="CorA_cytoplasmic_dom"/>
</dbReference>
<dbReference type="NCBIfam" id="TIGR00383">
    <property type="entry name" value="corA"/>
    <property type="match status" value="1"/>
</dbReference>
<evidence type="ECO:0000256" key="11">
    <source>
        <dbReference type="ARBA" id="ARBA00023136"/>
    </source>
</evidence>
<comment type="similarity">
    <text evidence="2 13">Belongs to the CorA metal ion transporter (MIT) (TC 1.A.35) family.</text>
</comment>
<dbReference type="InterPro" id="IPR002523">
    <property type="entry name" value="MgTranspt_CorA/ZnTranspt_ZntB"/>
</dbReference>
<keyword evidence="10 13" id="KW-0406">Ion transport</keyword>
<dbReference type="CDD" id="cd12837">
    <property type="entry name" value="EcCorA-like_u1"/>
    <property type="match status" value="1"/>
</dbReference>
<feature type="transmembrane region" description="Helical" evidence="13">
    <location>
        <begin position="297"/>
        <end position="317"/>
    </location>
</feature>
<dbReference type="AlphaFoldDB" id="A0A432V1D9"/>
<dbReference type="InterPro" id="IPR045863">
    <property type="entry name" value="CorA_TM1_TM2"/>
</dbReference>
<sequence>MIRAFVVEAGRLRGVELTPDRTDVMWADLLAPTRAEETLIEEWVGIGIPTREEMEEIEISSRLYVEDNALFMTATLPAQTDDDHPLMSPVTFVLAGNRLVTIRYHEPRAFQTFPTRAEKVSVGCTNGETILIGLLETIVDRLADVLERAGRDIDALSHDIFQSAETKANKRDRNFQKVLQTIGRKEGLTSDIRDSLMTLQRLSGFLGNALGQDRTGKELRARVKVLTRDVMSLADHVTFLSQKITFLLDATLGMINIEQNGIIKIFSVAAVVFLPPTLVASVYGMNFDIMPELQWPLGYPFALGLMVLSAILPFWYFKRRGWL</sequence>
<evidence type="ECO:0000256" key="8">
    <source>
        <dbReference type="ARBA" id="ARBA00022842"/>
    </source>
</evidence>
<evidence type="ECO:0000256" key="12">
    <source>
        <dbReference type="ARBA" id="ARBA00034269"/>
    </source>
</evidence>
<dbReference type="InterPro" id="IPR004488">
    <property type="entry name" value="Mg/Co-transport_prot_CorA"/>
</dbReference>
<dbReference type="InterPro" id="IPR050829">
    <property type="entry name" value="CorA_MIT"/>
</dbReference>
<dbReference type="Gene3D" id="1.20.58.340">
    <property type="entry name" value="Magnesium transport protein CorA, transmembrane region"/>
    <property type="match status" value="2"/>
</dbReference>
<dbReference type="PANTHER" id="PTHR47685">
    <property type="entry name" value="MAGNESIUM TRANSPORT PROTEIN CORA"/>
    <property type="match status" value="1"/>
</dbReference>
<keyword evidence="6" id="KW-0997">Cell inner membrane</keyword>
<dbReference type="Gene3D" id="3.30.460.20">
    <property type="entry name" value="CorA soluble domain-like"/>
    <property type="match status" value="1"/>
</dbReference>
<evidence type="ECO:0000256" key="5">
    <source>
        <dbReference type="ARBA" id="ARBA00022475"/>
    </source>
</evidence>
<dbReference type="GO" id="GO:0015099">
    <property type="term" value="F:nickel cation transmembrane transporter activity"/>
    <property type="evidence" value="ECO:0007669"/>
    <property type="project" value="TreeGrafter"/>
</dbReference>
<keyword evidence="15" id="KW-1185">Reference proteome</keyword>
<dbReference type="PANTHER" id="PTHR47685:SF1">
    <property type="entry name" value="MAGNESIUM TRANSPORT PROTEIN CORA"/>
    <property type="match status" value="1"/>
</dbReference>
<comment type="catalytic activity">
    <reaction evidence="12">
        <text>Mg(2+)(in) = Mg(2+)(out)</text>
        <dbReference type="Rhea" id="RHEA:29827"/>
        <dbReference type="ChEBI" id="CHEBI:18420"/>
    </reaction>
</comment>
<dbReference type="Pfam" id="PF01544">
    <property type="entry name" value="CorA"/>
    <property type="match status" value="1"/>
</dbReference>
<evidence type="ECO:0000256" key="6">
    <source>
        <dbReference type="ARBA" id="ARBA00022519"/>
    </source>
</evidence>
<accession>A0A432V1D9</accession>
<dbReference type="GO" id="GO:0005886">
    <property type="term" value="C:plasma membrane"/>
    <property type="evidence" value="ECO:0007669"/>
    <property type="project" value="UniProtKB-SubCell"/>
</dbReference>
<keyword evidence="8 13" id="KW-0460">Magnesium</keyword>
<keyword evidence="7 13" id="KW-0812">Transmembrane</keyword>
<gene>
    <name evidence="13 14" type="primary">corA</name>
    <name evidence="14" type="ORF">EET67_20560</name>
</gene>
<protein>
    <recommendedName>
        <fullName evidence="3 13">Magnesium transport protein CorA</fullName>
    </recommendedName>
</protein>
<keyword evidence="11 13" id="KW-0472">Membrane</keyword>
<dbReference type="GO" id="GO:0015095">
    <property type="term" value="F:magnesium ion transmembrane transporter activity"/>
    <property type="evidence" value="ECO:0007669"/>
    <property type="project" value="UniProtKB-UniRule"/>
</dbReference>
<dbReference type="Proteomes" id="UP000281647">
    <property type="component" value="Unassembled WGS sequence"/>
</dbReference>
<evidence type="ECO:0000256" key="13">
    <source>
        <dbReference type="RuleBase" id="RU362010"/>
    </source>
</evidence>
<dbReference type="RefSeq" id="WP_128628267.1">
    <property type="nucleotide sequence ID" value="NZ_RKST01000027.1"/>
</dbReference>
<dbReference type="SUPFAM" id="SSF143865">
    <property type="entry name" value="CorA soluble domain-like"/>
    <property type="match status" value="1"/>
</dbReference>
<keyword evidence="9 13" id="KW-1133">Transmembrane helix</keyword>
<keyword evidence="5 13" id="KW-1003">Cell membrane</keyword>
<reference evidence="14 15" key="1">
    <citation type="submission" date="2018-11" db="EMBL/GenBank/DDBJ databases">
        <title>Pseudaminobacter arsenicus sp. nov., an arsenic-resistant bacterium isolated from arsenic-rich aquifers.</title>
        <authorList>
            <person name="Mu Y."/>
        </authorList>
    </citation>
    <scope>NUCLEOTIDE SEQUENCE [LARGE SCALE GENOMIC DNA]</scope>
    <source>
        <strain evidence="14 15">CB3</strain>
    </source>
</reference>
<keyword evidence="4 13" id="KW-0813">Transport</keyword>
<organism evidence="14 15">
    <name type="scientific">Borborobacter arsenicus</name>
    <dbReference type="NCBI Taxonomy" id="1851146"/>
    <lineage>
        <taxon>Bacteria</taxon>
        <taxon>Pseudomonadati</taxon>
        <taxon>Pseudomonadota</taxon>
        <taxon>Alphaproteobacteria</taxon>
        <taxon>Hyphomicrobiales</taxon>
        <taxon>Phyllobacteriaceae</taxon>
        <taxon>Borborobacter</taxon>
    </lineage>
</organism>
<dbReference type="OrthoDB" id="9803416at2"/>
<comment type="function">
    <text evidence="13">Mediates influx of magnesium ions.</text>
</comment>
<proteinExistence type="inferred from homology"/>
<evidence type="ECO:0000256" key="7">
    <source>
        <dbReference type="ARBA" id="ARBA00022692"/>
    </source>
</evidence>